<comment type="catalytic activity">
    <reaction evidence="1">
        <text>ATP + protein L-histidine = ADP + protein N-phospho-L-histidine.</text>
        <dbReference type="EC" id="2.7.13.3"/>
    </reaction>
</comment>
<accession>Z9JU29</accession>
<feature type="transmembrane region" description="Helical" evidence="10">
    <location>
        <begin position="176"/>
        <end position="196"/>
    </location>
</feature>
<evidence type="ECO:0000256" key="8">
    <source>
        <dbReference type="ARBA" id="ARBA00023012"/>
    </source>
</evidence>
<evidence type="ECO:0000256" key="6">
    <source>
        <dbReference type="ARBA" id="ARBA00022777"/>
    </source>
</evidence>
<evidence type="ECO:0000256" key="5">
    <source>
        <dbReference type="ARBA" id="ARBA00022741"/>
    </source>
</evidence>
<dbReference type="GO" id="GO:0005524">
    <property type="term" value="F:ATP binding"/>
    <property type="evidence" value="ECO:0007669"/>
    <property type="project" value="UniProtKB-KW"/>
</dbReference>
<keyword evidence="3" id="KW-0597">Phosphoprotein</keyword>
<dbReference type="PANTHER" id="PTHR24421">
    <property type="entry name" value="NITRATE/NITRITE SENSOR PROTEIN NARX-RELATED"/>
    <property type="match status" value="1"/>
</dbReference>
<dbReference type="Proteomes" id="UP000023067">
    <property type="component" value="Unassembled WGS sequence"/>
</dbReference>
<dbReference type="PATRIC" id="fig|396014.3.peg.1777"/>
<dbReference type="Pfam" id="PF07730">
    <property type="entry name" value="HisKA_3"/>
    <property type="match status" value="1"/>
</dbReference>
<proteinExistence type="predicted"/>
<dbReference type="InterPro" id="IPR050482">
    <property type="entry name" value="Sensor_HK_TwoCompSys"/>
</dbReference>
<evidence type="ECO:0000259" key="11">
    <source>
        <dbReference type="Pfam" id="PF07730"/>
    </source>
</evidence>
<comment type="caution">
    <text evidence="12">The sequence shown here is derived from an EMBL/GenBank/DDBJ whole genome shotgun (WGS) entry which is preliminary data.</text>
</comment>
<keyword evidence="5" id="KW-0547">Nucleotide-binding</keyword>
<dbReference type="EC" id="2.7.13.3" evidence="2"/>
<name>Z9JU29_9MICO</name>
<keyword evidence="13" id="KW-1185">Reference proteome</keyword>
<organism evidence="12 13">
    <name type="scientific">Brachybacterium phenoliresistens</name>
    <dbReference type="NCBI Taxonomy" id="396014"/>
    <lineage>
        <taxon>Bacteria</taxon>
        <taxon>Bacillati</taxon>
        <taxon>Actinomycetota</taxon>
        <taxon>Actinomycetes</taxon>
        <taxon>Micrococcales</taxon>
        <taxon>Dermabacteraceae</taxon>
        <taxon>Brachybacterium</taxon>
    </lineage>
</organism>
<keyword evidence="6 12" id="KW-0418">Kinase</keyword>
<feature type="compositionally biased region" description="Low complexity" evidence="9">
    <location>
        <begin position="14"/>
        <end position="42"/>
    </location>
</feature>
<evidence type="ECO:0000256" key="4">
    <source>
        <dbReference type="ARBA" id="ARBA00022679"/>
    </source>
</evidence>
<keyword evidence="8" id="KW-0902">Two-component regulatory system</keyword>
<keyword evidence="7" id="KW-0067">ATP-binding</keyword>
<dbReference type="EMBL" id="JDYK01000008">
    <property type="protein sequence ID" value="EWS81301.1"/>
    <property type="molecule type" value="Genomic_DNA"/>
</dbReference>
<feature type="domain" description="Signal transduction histidine kinase subgroup 3 dimerisation and phosphoacceptor" evidence="11">
    <location>
        <begin position="230"/>
        <end position="291"/>
    </location>
</feature>
<evidence type="ECO:0000256" key="2">
    <source>
        <dbReference type="ARBA" id="ARBA00012438"/>
    </source>
</evidence>
<evidence type="ECO:0000256" key="3">
    <source>
        <dbReference type="ARBA" id="ARBA00022553"/>
    </source>
</evidence>
<evidence type="ECO:0000256" key="7">
    <source>
        <dbReference type="ARBA" id="ARBA00022840"/>
    </source>
</evidence>
<dbReference type="InterPro" id="IPR036890">
    <property type="entry name" value="HATPase_C_sf"/>
</dbReference>
<evidence type="ECO:0000256" key="9">
    <source>
        <dbReference type="SAM" id="MobiDB-lite"/>
    </source>
</evidence>
<dbReference type="Gene3D" id="3.30.565.10">
    <property type="entry name" value="Histidine kinase-like ATPase, C-terminal domain"/>
    <property type="match status" value="1"/>
</dbReference>
<gene>
    <name evidence="12" type="ORF">BF93_17175</name>
</gene>
<dbReference type="InterPro" id="IPR011712">
    <property type="entry name" value="Sig_transdc_His_kin_sub3_dim/P"/>
</dbReference>
<dbReference type="eggNOG" id="COG4585">
    <property type="taxonomic scope" value="Bacteria"/>
</dbReference>
<dbReference type="Gene3D" id="1.20.5.1930">
    <property type="match status" value="1"/>
</dbReference>
<dbReference type="OrthoDB" id="227596at2"/>
<dbReference type="AlphaFoldDB" id="Z9JU29"/>
<dbReference type="PANTHER" id="PTHR24421:SF10">
    <property type="entry name" value="NITRATE_NITRITE SENSOR PROTEIN NARQ"/>
    <property type="match status" value="1"/>
</dbReference>
<dbReference type="GO" id="GO:0000155">
    <property type="term" value="F:phosphorelay sensor kinase activity"/>
    <property type="evidence" value="ECO:0007669"/>
    <property type="project" value="InterPro"/>
</dbReference>
<feature type="transmembrane region" description="Helical" evidence="10">
    <location>
        <begin position="108"/>
        <end position="131"/>
    </location>
</feature>
<dbReference type="GO" id="GO:0046983">
    <property type="term" value="F:protein dimerization activity"/>
    <property type="evidence" value="ECO:0007669"/>
    <property type="project" value="InterPro"/>
</dbReference>
<dbReference type="SUPFAM" id="SSF55874">
    <property type="entry name" value="ATPase domain of HSP90 chaperone/DNA topoisomerase II/histidine kinase"/>
    <property type="match status" value="1"/>
</dbReference>
<feature type="transmembrane region" description="Helical" evidence="10">
    <location>
        <begin position="53"/>
        <end position="78"/>
    </location>
</feature>
<keyword evidence="10" id="KW-1133">Transmembrane helix</keyword>
<evidence type="ECO:0000256" key="10">
    <source>
        <dbReference type="SAM" id="Phobius"/>
    </source>
</evidence>
<evidence type="ECO:0000256" key="1">
    <source>
        <dbReference type="ARBA" id="ARBA00000085"/>
    </source>
</evidence>
<keyword evidence="10" id="KW-0472">Membrane</keyword>
<keyword evidence="10" id="KW-0812">Transmembrane</keyword>
<sequence>MPLPALLRRALGGAETGAAPPSSRAAAGAPAAVGPAADPGVRMRPPRLERRDVIVALAYLSAVIALPMIPMGSSGLLIGRSPDVASLATVMLVVGGVSTLWRRRRPAITLALAGPLAVLVILWFGTLAAYVLLFEALWSPIAHGARPVARIATGLGAALSLGLVVLLWVELGAGEGIAVGLLVVTVAVITPMMWGWDVRLHRTAQLTAEILADTEKALAVERAGRAVEQERREIAQDLHDLVAGHLSAVSIHAGLARSLPDAEGRERSLATTQDSARAALRDLRAMIGLLSAADADGSRIAPGTTLSWEVLADRLAVGGDGGEVSIDPAVEDPSRTAPAVRAALLRTGAEAVTNALRHGLPPRTLQVAVDPPGHLRLTSTNTRDPAAEPGTGLGLAAIAHRSRALGGTVDAGPDPDRPDLWRLEVRLPAVPGGDLP</sequence>
<dbReference type="STRING" id="396014.BF93_17175"/>
<dbReference type="HOGENOM" id="CLU_000445_20_1_11"/>
<feature type="transmembrane region" description="Helical" evidence="10">
    <location>
        <begin position="84"/>
        <end position="101"/>
    </location>
</feature>
<evidence type="ECO:0000313" key="13">
    <source>
        <dbReference type="Proteomes" id="UP000023067"/>
    </source>
</evidence>
<keyword evidence="4" id="KW-0808">Transferase</keyword>
<dbReference type="RefSeq" id="WP_051486764.1">
    <property type="nucleotide sequence ID" value="NZ_KK069993.1"/>
</dbReference>
<feature type="region of interest" description="Disordered" evidence="9">
    <location>
        <begin position="14"/>
        <end position="43"/>
    </location>
</feature>
<protein>
    <recommendedName>
        <fullName evidence="2">histidine kinase</fullName>
        <ecNumber evidence="2">2.7.13.3</ecNumber>
    </recommendedName>
</protein>
<feature type="transmembrane region" description="Helical" evidence="10">
    <location>
        <begin position="151"/>
        <end position="169"/>
    </location>
</feature>
<dbReference type="GO" id="GO:0016020">
    <property type="term" value="C:membrane"/>
    <property type="evidence" value="ECO:0007669"/>
    <property type="project" value="InterPro"/>
</dbReference>
<evidence type="ECO:0000313" key="12">
    <source>
        <dbReference type="EMBL" id="EWS81301.1"/>
    </source>
</evidence>
<reference evidence="12 13" key="1">
    <citation type="submission" date="2014-02" db="EMBL/GenBank/DDBJ databases">
        <title>Genome sequence of Brachybacterium phenoliresistens strain W13A50.</title>
        <authorList>
            <person name="Wang X."/>
        </authorList>
    </citation>
    <scope>NUCLEOTIDE SEQUENCE [LARGE SCALE GENOMIC DNA]</scope>
    <source>
        <strain evidence="12 13">W13A50</strain>
    </source>
</reference>